<protein>
    <submittedName>
        <fullName evidence="2">Uncharacterized protein</fullName>
    </submittedName>
</protein>
<reference evidence="2 3" key="1">
    <citation type="submission" date="2018-11" db="EMBL/GenBank/DDBJ databases">
        <authorList>
            <consortium name="Pathogen Informatics"/>
        </authorList>
    </citation>
    <scope>NUCLEOTIDE SEQUENCE [LARGE SCALE GENOMIC DNA]</scope>
</reference>
<keyword evidence="3" id="KW-1185">Reference proteome</keyword>
<organism evidence="2 3">
    <name type="scientific">Strongylus vulgaris</name>
    <name type="common">Blood worm</name>
    <dbReference type="NCBI Taxonomy" id="40348"/>
    <lineage>
        <taxon>Eukaryota</taxon>
        <taxon>Metazoa</taxon>
        <taxon>Ecdysozoa</taxon>
        <taxon>Nematoda</taxon>
        <taxon>Chromadorea</taxon>
        <taxon>Rhabditida</taxon>
        <taxon>Rhabditina</taxon>
        <taxon>Rhabditomorpha</taxon>
        <taxon>Strongyloidea</taxon>
        <taxon>Strongylidae</taxon>
        <taxon>Strongylus</taxon>
    </lineage>
</organism>
<evidence type="ECO:0000313" key="2">
    <source>
        <dbReference type="EMBL" id="VDM82265.1"/>
    </source>
</evidence>
<accession>A0A3P7LI46</accession>
<evidence type="ECO:0000313" key="3">
    <source>
        <dbReference type="Proteomes" id="UP000270094"/>
    </source>
</evidence>
<gene>
    <name evidence="2" type="ORF">SVUK_LOCUS17263</name>
</gene>
<dbReference type="AlphaFoldDB" id="A0A3P7LI46"/>
<dbReference type="Proteomes" id="UP000270094">
    <property type="component" value="Unassembled WGS sequence"/>
</dbReference>
<dbReference type="EMBL" id="UYYB01116793">
    <property type="protein sequence ID" value="VDM82265.1"/>
    <property type="molecule type" value="Genomic_DNA"/>
</dbReference>
<dbReference type="OrthoDB" id="5815649at2759"/>
<proteinExistence type="predicted"/>
<name>A0A3P7LI46_STRVU</name>
<feature type="region of interest" description="Disordered" evidence="1">
    <location>
        <begin position="1"/>
        <end position="23"/>
    </location>
</feature>
<evidence type="ECO:0000256" key="1">
    <source>
        <dbReference type="SAM" id="MobiDB-lite"/>
    </source>
</evidence>
<sequence>MGWSYNEEDRRQMDTKNSGIDFSRNKTCSRDATDWAGVFVALMDQLNSQLLMSNGSGPQPERSRRSSILISWMTLARDRSERKQCYGLHDE</sequence>